<feature type="transmembrane region" description="Helical" evidence="6">
    <location>
        <begin position="291"/>
        <end position="317"/>
    </location>
</feature>
<dbReference type="Pfam" id="PF13520">
    <property type="entry name" value="AA_permease_2"/>
    <property type="match status" value="1"/>
</dbReference>
<dbReference type="GO" id="GO:0015179">
    <property type="term" value="F:L-amino acid transmembrane transporter activity"/>
    <property type="evidence" value="ECO:0000318"/>
    <property type="project" value="GO_Central"/>
</dbReference>
<dbReference type="HOGENOM" id="CLU_007946_3_0_1"/>
<dbReference type="Bgee" id="ENSRNOG00000028582">
    <property type="expression patterns" value="Expressed in adult mammalian kidney and 11 other cell types or tissues"/>
</dbReference>
<dbReference type="InterPro" id="IPR002293">
    <property type="entry name" value="AA/rel_permease1"/>
</dbReference>
<proteinExistence type="predicted"/>
<dbReference type="PANTHER" id="PTHR11785">
    <property type="entry name" value="AMINO ACID TRANSPORTER"/>
    <property type="match status" value="1"/>
</dbReference>
<dbReference type="Gene3D" id="1.20.1740.10">
    <property type="entry name" value="Amino acid/polyamine transporter I"/>
    <property type="match status" value="1"/>
</dbReference>
<dbReference type="InterPro" id="IPR050598">
    <property type="entry name" value="AminoAcid_Transporter"/>
</dbReference>
<dbReference type="InParanoid" id="F1M163"/>
<dbReference type="RGD" id="1589989">
    <property type="gene designation" value="Slc7a12l1"/>
</dbReference>
<feature type="transmembrane region" description="Helical" evidence="6">
    <location>
        <begin position="93"/>
        <end position="122"/>
    </location>
</feature>
<reference evidence="7" key="1">
    <citation type="submission" date="2024-01" db="EMBL/GenBank/DDBJ databases">
        <title>GRCr8: a new rat reference genome assembly contstructed from accurate long reads and long range scaffolding.</title>
        <authorList>
            <person name="Doris P.A."/>
            <person name="Kalbfleisch T."/>
            <person name="Li K."/>
            <person name="Howe K."/>
            <person name="Wood J."/>
        </authorList>
    </citation>
    <scope>NUCLEOTIDE SEQUENCE [LARGE SCALE GENOMIC DNA]</scope>
    <source>
        <strain evidence="7">Brown Norway</strain>
    </source>
</reference>
<evidence type="ECO:0000256" key="5">
    <source>
        <dbReference type="ARBA" id="ARBA00023136"/>
    </source>
</evidence>
<keyword evidence="4 6" id="KW-1133">Transmembrane helix</keyword>
<dbReference type="eggNOG" id="KOG1287">
    <property type="taxonomic scope" value="Eukaryota"/>
</dbReference>
<feature type="transmembrane region" description="Helical" evidence="6">
    <location>
        <begin position="14"/>
        <end position="34"/>
    </location>
</feature>
<evidence type="ECO:0000256" key="1">
    <source>
        <dbReference type="ARBA" id="ARBA00004141"/>
    </source>
</evidence>
<feature type="transmembrane region" description="Helical" evidence="6">
    <location>
        <begin position="54"/>
        <end position="86"/>
    </location>
</feature>
<dbReference type="PANTHER" id="PTHR11785:SF348">
    <property type="entry name" value="ASC-TYPE AMINO ACID TRANSPORTER 2"/>
    <property type="match status" value="1"/>
</dbReference>
<feature type="transmembrane region" description="Helical" evidence="6">
    <location>
        <begin position="397"/>
        <end position="418"/>
    </location>
</feature>
<evidence type="ECO:0000256" key="2">
    <source>
        <dbReference type="ARBA" id="ARBA00022692"/>
    </source>
</evidence>
<dbReference type="AGR" id="RGD:1589989"/>
<dbReference type="OMA" id="SIWVACA"/>
<name>F1M163_RAT</name>
<dbReference type="Ensembl" id="ENSRNOT00000059424.6">
    <property type="protein sequence ID" value="ENSRNOP00000056181.6"/>
    <property type="gene ID" value="ENSRNOG00000028582.8"/>
</dbReference>
<feature type="transmembrane region" description="Helical" evidence="6">
    <location>
        <begin position="338"/>
        <end position="359"/>
    </location>
</feature>
<keyword evidence="2 6" id="KW-0812">Transmembrane</keyword>
<dbReference type="Proteomes" id="UP000002494">
    <property type="component" value="Chromosome 2"/>
</dbReference>
<feature type="transmembrane region" description="Helical" evidence="6">
    <location>
        <begin position="424"/>
        <end position="445"/>
    </location>
</feature>
<dbReference type="PIRSF" id="PIRSF006060">
    <property type="entry name" value="AA_transporter"/>
    <property type="match status" value="1"/>
</dbReference>
<protein>
    <submittedName>
        <fullName evidence="7">Solute carrier family 7 (cationic amino acid transporter, y+ system), member 12 like 1</fullName>
    </submittedName>
</protein>
<dbReference type="KEGG" id="rno:688389"/>
<evidence type="ECO:0000256" key="6">
    <source>
        <dbReference type="SAM" id="Phobius"/>
    </source>
</evidence>
<dbReference type="GO" id="GO:0016324">
    <property type="term" value="C:apical plasma membrane"/>
    <property type="evidence" value="ECO:0007669"/>
    <property type="project" value="UniProtKB-SubCell"/>
</dbReference>
<sequence length="477" mass="52268">LALKKGKTMRLSRTVGFFHVTMVLLGTIIGTGIFVSPKGVLKYSSLNIPVSLGIWAGCGLLVMLNALSLVELATTFPVSGASYYFLKRSLGSLAAFLSLWIQLFSYCLGLGAHTLLIATYLIQPFYTGCPAPELPIKCLSVAILWSFGILNAGGVKTVAWLQTISSMIKMSILCFISLTGLVLLVIGKKENVSKFENALDAELPNASQTVEAILQGCFAYRGIFIVINIAGEIKNPSKIIPKAVISCLSITIMSYLLANVAYLTVLTPKEITTSDSVVITWVNRAYPSMQWVMSLGISLSSLTTTACGILSAARICYSASLEGQMPFIFSMLNNHQSPVVAVTQVVILSTVSIICSNLTYLIKYLGIMSIFNDVLYMIAILKLRYQKPALPRPYKVCLPLVFGSLALSSFFILAPIIQSPNIEHIYEGLFLLSGFVVYWLQVYLYQHADHFKTITCYLQLLFNVLPSDEQDKNLCSE</sequence>
<dbReference type="PaxDb" id="10116-ENSRNOP00000056181"/>
<dbReference type="CTD" id="688389"/>
<keyword evidence="8" id="KW-1185">Reference proteome</keyword>
<reference evidence="7" key="3">
    <citation type="submission" date="2025-09" db="UniProtKB">
        <authorList>
            <consortium name="Ensembl"/>
        </authorList>
    </citation>
    <scope>IDENTIFICATION</scope>
    <source>
        <strain evidence="7">Brown Norway</strain>
    </source>
</reference>
<evidence type="ECO:0000313" key="7">
    <source>
        <dbReference type="Ensembl" id="ENSRNOP00000056181.6"/>
    </source>
</evidence>
<organism evidence="7 8">
    <name type="scientific">Rattus norvegicus</name>
    <name type="common">Rat</name>
    <dbReference type="NCBI Taxonomy" id="10116"/>
    <lineage>
        <taxon>Eukaryota</taxon>
        <taxon>Metazoa</taxon>
        <taxon>Chordata</taxon>
        <taxon>Craniata</taxon>
        <taxon>Vertebrata</taxon>
        <taxon>Euteleostomi</taxon>
        <taxon>Mammalia</taxon>
        <taxon>Eutheria</taxon>
        <taxon>Euarchontoglires</taxon>
        <taxon>Glires</taxon>
        <taxon>Rodentia</taxon>
        <taxon>Myomorpha</taxon>
        <taxon>Muroidea</taxon>
        <taxon>Muridae</taxon>
        <taxon>Murinae</taxon>
        <taxon>Rattus</taxon>
    </lineage>
</organism>
<evidence type="ECO:0000313" key="9">
    <source>
        <dbReference type="RGD" id="1589989"/>
    </source>
</evidence>
<feature type="transmembrane region" description="Helical" evidence="6">
    <location>
        <begin position="167"/>
        <end position="186"/>
    </location>
</feature>
<dbReference type="STRING" id="10116.ENSRNOP00000056181"/>
<reference evidence="7" key="2">
    <citation type="submission" date="2025-08" db="UniProtKB">
        <authorList>
            <consortium name="Ensembl"/>
        </authorList>
    </citation>
    <scope>IDENTIFICATION</scope>
    <source>
        <strain evidence="7">Brown Norway</strain>
    </source>
</reference>
<dbReference type="GO" id="GO:0003333">
    <property type="term" value="P:amino acid transmembrane transport"/>
    <property type="evidence" value="ECO:0000318"/>
    <property type="project" value="GO_Central"/>
</dbReference>
<evidence type="ECO:0000256" key="3">
    <source>
        <dbReference type="ARBA" id="ARBA00022970"/>
    </source>
</evidence>
<dbReference type="OrthoDB" id="5982228at2759"/>
<keyword evidence="5 6" id="KW-0472">Membrane</keyword>
<evidence type="ECO:0000256" key="4">
    <source>
        <dbReference type="ARBA" id="ARBA00022989"/>
    </source>
</evidence>
<accession>F1M163</accession>
<evidence type="ECO:0000313" key="8">
    <source>
        <dbReference type="Proteomes" id="UP000002494"/>
    </source>
</evidence>
<comment type="subcellular location">
    <subcellularLocation>
        <location evidence="1">Membrane</location>
        <topology evidence="1">Multi-pass membrane protein</topology>
    </subcellularLocation>
</comment>
<dbReference type="VEuPathDB" id="HostDB:ENSRNOG00000028582"/>
<gene>
    <name evidence="7 9" type="primary">Slc7a12l1</name>
    <name evidence="9" type="synonym">LOC688389</name>
</gene>
<keyword evidence="3" id="KW-0029">Amino-acid transport</keyword>
<dbReference type="AlphaFoldDB" id="F1M163"/>
<feature type="transmembrane region" description="Helical" evidence="6">
    <location>
        <begin position="365"/>
        <end position="385"/>
    </location>
</feature>
<keyword evidence="3" id="KW-0813">Transport</keyword>
<dbReference type="GeneTree" id="ENSGT00940000163578"/>
<feature type="transmembrane region" description="Helical" evidence="6">
    <location>
        <begin position="243"/>
        <end position="265"/>
    </location>
</feature>